<evidence type="ECO:0000313" key="3">
    <source>
        <dbReference type="Proteomes" id="UP000186559"/>
    </source>
</evidence>
<keyword evidence="3" id="KW-1185">Reference proteome</keyword>
<dbReference type="OrthoDB" id="7875633at2"/>
<keyword evidence="1" id="KW-1133">Transmembrane helix</keyword>
<dbReference type="Proteomes" id="UP000186559">
    <property type="component" value="Chromosome"/>
</dbReference>
<dbReference type="STRING" id="1229727.Ga0080559_TMP3040"/>
<dbReference type="AlphaFoldDB" id="A0A1U7D6X7"/>
<gene>
    <name evidence="2" type="ORF">Ga0080559_TMP3040</name>
</gene>
<sequence length="104" mass="10943">MFYGLELRLRLAISRAMRSVAGGICLAVGAVFLTIAGWIALVDAYDALTAALAIGGGYFLLGIILLLSTRFRRAYAPPPVTAGSLIEAFLAGRAAGGAVRPRRY</sequence>
<evidence type="ECO:0000256" key="1">
    <source>
        <dbReference type="SAM" id="Phobius"/>
    </source>
</evidence>
<keyword evidence="1" id="KW-0812">Transmembrane</keyword>
<reference evidence="2 3" key="1">
    <citation type="submission" date="2016-03" db="EMBL/GenBank/DDBJ databases">
        <title>Deep-sea bacteria in the southern Pacific.</title>
        <authorList>
            <person name="Tang K."/>
        </authorList>
    </citation>
    <scope>NUCLEOTIDE SEQUENCE [LARGE SCALE GENOMIC DNA]</scope>
    <source>
        <strain evidence="2 3">JLT2016</strain>
    </source>
</reference>
<evidence type="ECO:0000313" key="2">
    <source>
        <dbReference type="EMBL" id="APX23836.1"/>
    </source>
</evidence>
<organism evidence="2 3">
    <name type="scientific">Salipiger profundus</name>
    <dbReference type="NCBI Taxonomy" id="1229727"/>
    <lineage>
        <taxon>Bacteria</taxon>
        <taxon>Pseudomonadati</taxon>
        <taxon>Pseudomonadota</taxon>
        <taxon>Alphaproteobacteria</taxon>
        <taxon>Rhodobacterales</taxon>
        <taxon>Roseobacteraceae</taxon>
        <taxon>Salipiger</taxon>
    </lineage>
</organism>
<feature type="transmembrane region" description="Helical" evidence="1">
    <location>
        <begin position="20"/>
        <end position="41"/>
    </location>
</feature>
<dbReference type="EMBL" id="CP014796">
    <property type="protein sequence ID" value="APX23836.1"/>
    <property type="molecule type" value="Genomic_DNA"/>
</dbReference>
<protein>
    <recommendedName>
        <fullName evidence="4">Holin-X, holin superfamily III</fullName>
    </recommendedName>
</protein>
<accession>A0A1U7D6X7</accession>
<proteinExistence type="predicted"/>
<keyword evidence="1" id="KW-0472">Membrane</keyword>
<feature type="transmembrane region" description="Helical" evidence="1">
    <location>
        <begin position="47"/>
        <end position="67"/>
    </location>
</feature>
<dbReference type="RefSeq" id="WP_017468811.1">
    <property type="nucleotide sequence ID" value="NZ_BMEW01000007.1"/>
</dbReference>
<dbReference type="KEGG" id="tpro:Ga0080559_TMP3040"/>
<evidence type="ECO:0008006" key="4">
    <source>
        <dbReference type="Google" id="ProtNLM"/>
    </source>
</evidence>
<name>A0A1U7D6X7_9RHOB</name>